<reference evidence="1 2" key="1">
    <citation type="journal article" date="2020" name="Harmful Algae">
        <title>Molecular and morphological characterization of a novel dihydroanatoxin-a producing Microcoleus species (cyanobacteria) from the Russian River, California, USA.</title>
        <authorList>
            <person name="Conklin K.Y."/>
            <person name="Stancheva R."/>
            <person name="Otten T.G."/>
            <person name="Fadness R."/>
            <person name="Boyer G.L."/>
            <person name="Read B."/>
            <person name="Zhang X."/>
            <person name="Sheath R.G."/>
        </authorList>
    </citation>
    <scope>NUCLEOTIDE SEQUENCE [LARGE SCALE GENOMIC DNA]</scope>
    <source>
        <strain evidence="1 2">PTRS2</strain>
    </source>
</reference>
<dbReference type="SUPFAM" id="SSF54001">
    <property type="entry name" value="Cysteine proteinases"/>
    <property type="match status" value="1"/>
</dbReference>
<accession>A0ABU8YSF6</accession>
<protein>
    <submittedName>
        <fullName evidence="1">N-acetylmuramoyl-L-alanine amidase-like domain-containing protein</fullName>
    </submittedName>
</protein>
<dbReference type="Pfam" id="PF07313">
    <property type="entry name" value="AmiA-like"/>
    <property type="match status" value="1"/>
</dbReference>
<dbReference type="Gene3D" id="1.10.3670.10">
    <property type="entry name" value="Putative xylanase like domain"/>
    <property type="match status" value="1"/>
</dbReference>
<sequence length="381" mass="42595">MRNFWGLAVLGLTIVGVSNSLIPSVVVFVPQSAAAEPIVHLQTARRNADLSPEFTEASPNVDVTNQPTIFSSSSWFWELKNLPQISYTQLLDLLVRQPEPNHITTETVAHPEDIAGFERVVKYAKQQNLPDRPMGEIVQAIGNYFLGQPYAEGLLDKSGTEKLVITLDKFDCVLFVETVLAIARGVAAQDYDYPNFVNRIESQRYLNGKINGYCSRLHYFSEWINDNQKRQTVENITAKLGGVPLDKKLNFMSQHRSSYPQMRQDEATYQCIVNIETDLAKSTVNYIPKNQIKNIYSDLKPGDIVAVATDVKGLDVTHTGLVYRNADGNLGLIHASPAGQVVVAYDLHRYIGRVESAIGIVVARAIDPRQNGVRLNEPRRR</sequence>
<dbReference type="Gene3D" id="2.30.260.10">
    <property type="entry name" value="putative xylanase like domain"/>
    <property type="match status" value="1"/>
</dbReference>
<keyword evidence="2" id="KW-1185">Reference proteome</keyword>
<evidence type="ECO:0000313" key="2">
    <source>
        <dbReference type="Proteomes" id="UP001384579"/>
    </source>
</evidence>
<dbReference type="EMBL" id="JBBLXS010000335">
    <property type="protein sequence ID" value="MEK0187304.1"/>
    <property type="molecule type" value="Genomic_DNA"/>
</dbReference>
<organism evidence="1 2">
    <name type="scientific">Microcoleus anatoxicus PTRS2</name>
    <dbReference type="NCBI Taxonomy" id="2705321"/>
    <lineage>
        <taxon>Bacteria</taxon>
        <taxon>Bacillati</taxon>
        <taxon>Cyanobacteriota</taxon>
        <taxon>Cyanophyceae</taxon>
        <taxon>Oscillatoriophycideae</taxon>
        <taxon>Oscillatoriales</taxon>
        <taxon>Microcoleaceae</taxon>
        <taxon>Microcoleus</taxon>
        <taxon>Microcoleus anatoxicus</taxon>
    </lineage>
</organism>
<dbReference type="InterPro" id="IPR010846">
    <property type="entry name" value="AmiA-like"/>
</dbReference>
<gene>
    <name evidence="1" type="ORF">WMG39_20970</name>
</gene>
<evidence type="ECO:0000313" key="1">
    <source>
        <dbReference type="EMBL" id="MEK0187304.1"/>
    </source>
</evidence>
<dbReference type="Proteomes" id="UP001384579">
    <property type="component" value="Unassembled WGS sequence"/>
</dbReference>
<proteinExistence type="predicted"/>
<comment type="caution">
    <text evidence="1">The sequence shown here is derived from an EMBL/GenBank/DDBJ whole genome shotgun (WGS) entry which is preliminary data.</text>
</comment>
<dbReference type="RefSeq" id="WP_340519895.1">
    <property type="nucleotide sequence ID" value="NZ_JBBLXS010000335.1"/>
</dbReference>
<dbReference type="InterPro" id="IPR038765">
    <property type="entry name" value="Papain-like_cys_pep_sf"/>
</dbReference>
<name>A0ABU8YSF6_9CYAN</name>